<dbReference type="CDD" id="cd02199">
    <property type="entry name" value="YjgF_YER057c_UK114_like_1"/>
    <property type="match status" value="1"/>
</dbReference>
<evidence type="ECO:0000313" key="2">
    <source>
        <dbReference type="EMBL" id="SFF51874.1"/>
    </source>
</evidence>
<proteinExistence type="predicted"/>
<dbReference type="Proteomes" id="UP000199645">
    <property type="component" value="Unassembled WGS sequence"/>
</dbReference>
<dbReference type="EMBL" id="FONV01000012">
    <property type="protein sequence ID" value="SFF51874.1"/>
    <property type="molecule type" value="Genomic_DNA"/>
</dbReference>
<dbReference type="PANTHER" id="PTHR43760:SF1">
    <property type="entry name" value="ENDORIBONUCLEASE L-PSP_CHORISMATE MUTASE-LIKE DOMAIN-CONTAINING PROTEIN"/>
    <property type="match status" value="1"/>
</dbReference>
<evidence type="ECO:0000259" key="1">
    <source>
        <dbReference type="Pfam" id="PF14588"/>
    </source>
</evidence>
<dbReference type="AlphaFoldDB" id="A0A1I2JBF2"/>
<dbReference type="InterPro" id="IPR035959">
    <property type="entry name" value="RutC-like_sf"/>
</dbReference>
<reference evidence="2 3" key="1">
    <citation type="submission" date="2016-10" db="EMBL/GenBank/DDBJ databases">
        <authorList>
            <person name="de Groot N.N."/>
        </authorList>
    </citation>
    <scope>NUCLEOTIDE SEQUENCE [LARGE SCALE GENOMIC DNA]</scope>
    <source>
        <strain evidence="2 3">DSM 43019</strain>
    </source>
</reference>
<dbReference type="RefSeq" id="WP_177319972.1">
    <property type="nucleotide sequence ID" value="NZ_BOMT01000066.1"/>
</dbReference>
<name>A0A1I2JBF2_9ACTN</name>
<protein>
    <submittedName>
        <fullName evidence="2">Enamine deaminase RidA, house cleaning of reactive enamine intermediates, YjgF/YER057c/UK114 family</fullName>
    </submittedName>
</protein>
<dbReference type="SUPFAM" id="SSF55298">
    <property type="entry name" value="YjgF-like"/>
    <property type="match status" value="1"/>
</dbReference>
<evidence type="ECO:0000313" key="3">
    <source>
        <dbReference type="Proteomes" id="UP000199645"/>
    </source>
</evidence>
<feature type="domain" description="Endoribonuclease L-PSP/chorismate mutase-like" evidence="1">
    <location>
        <begin position="18"/>
        <end position="161"/>
    </location>
</feature>
<dbReference type="Pfam" id="PF14588">
    <property type="entry name" value="YjgF_endoribonc"/>
    <property type="match status" value="1"/>
</dbReference>
<keyword evidence="3" id="KW-1185">Reference proteome</keyword>
<organism evidence="2 3">
    <name type="scientific">Actinoplanes philippinensis</name>
    <dbReference type="NCBI Taxonomy" id="35752"/>
    <lineage>
        <taxon>Bacteria</taxon>
        <taxon>Bacillati</taxon>
        <taxon>Actinomycetota</taxon>
        <taxon>Actinomycetes</taxon>
        <taxon>Micromonosporales</taxon>
        <taxon>Micromonosporaceae</taxon>
        <taxon>Actinoplanes</taxon>
    </lineage>
</organism>
<dbReference type="Gene3D" id="3.30.1330.40">
    <property type="entry name" value="RutC-like"/>
    <property type="match status" value="1"/>
</dbReference>
<dbReference type="InterPro" id="IPR013813">
    <property type="entry name" value="Endoribo_LPSP/chorism_mut-like"/>
</dbReference>
<dbReference type="PANTHER" id="PTHR43760">
    <property type="entry name" value="ENDORIBONUCLEASE-RELATED"/>
    <property type="match status" value="1"/>
</dbReference>
<accession>A0A1I2JBF2</accession>
<dbReference type="STRING" id="35752.SAMN05421541_11233"/>
<gene>
    <name evidence="2" type="ORF">SAMN05421541_11233</name>
</gene>
<sequence>MTTPAPIAGDGAVDAYAKLTELGLTLPTVVAPVGSYVPAVQSGNYVYTSGQLPFVDGKLPQTGKVGAEVSVEEAAGLARLCAINALAAIDALVGLGRIVKIVKVVGFVASAPGFTGQPAVVNGASDLFGAVLGEQGRHARSAVGVAELPLGAPVEVEVIAEVA</sequence>